<dbReference type="InterPro" id="IPR017452">
    <property type="entry name" value="GPCR_Rhodpsn_7TM"/>
</dbReference>
<dbReference type="AlphaFoldDB" id="A0A6P7HY34"/>
<evidence type="ECO:0000256" key="2">
    <source>
        <dbReference type="ARBA" id="ARBA00022692"/>
    </source>
</evidence>
<dbReference type="Proteomes" id="UP000515145">
    <property type="component" value="Chromosome 2"/>
</dbReference>
<evidence type="ECO:0000313" key="11">
    <source>
        <dbReference type="Proteomes" id="UP000515145"/>
    </source>
</evidence>
<keyword evidence="5 9" id="KW-0472">Membrane</keyword>
<dbReference type="Gene3D" id="1.20.1070.10">
    <property type="entry name" value="Rhodopsin 7-helix transmembrane proteins"/>
    <property type="match status" value="1"/>
</dbReference>
<keyword evidence="7" id="KW-0325">Glycoprotein</keyword>
<evidence type="ECO:0000256" key="5">
    <source>
        <dbReference type="ARBA" id="ARBA00023136"/>
    </source>
</evidence>
<dbReference type="GeneID" id="114431966"/>
<evidence type="ECO:0000256" key="9">
    <source>
        <dbReference type="SAM" id="Phobius"/>
    </source>
</evidence>
<keyword evidence="3 9" id="KW-1133">Transmembrane helix</keyword>
<dbReference type="InterPro" id="IPR000276">
    <property type="entry name" value="GPCR_Rhodpsn"/>
</dbReference>
<dbReference type="GO" id="GO:0035025">
    <property type="term" value="P:positive regulation of Rho protein signal transduction"/>
    <property type="evidence" value="ECO:0007669"/>
    <property type="project" value="TreeGrafter"/>
</dbReference>
<protein>
    <submittedName>
        <fullName evidence="12">Somatostatin receptor type 2-like</fullName>
    </submittedName>
</protein>
<evidence type="ECO:0000256" key="6">
    <source>
        <dbReference type="ARBA" id="ARBA00023170"/>
    </source>
</evidence>
<keyword evidence="11" id="KW-1185">Reference proteome</keyword>
<evidence type="ECO:0000259" key="10">
    <source>
        <dbReference type="PROSITE" id="PS50262"/>
    </source>
</evidence>
<proteinExistence type="predicted"/>
<evidence type="ECO:0000256" key="1">
    <source>
        <dbReference type="ARBA" id="ARBA00004141"/>
    </source>
</evidence>
<keyword evidence="8" id="KW-0807">Transducer</keyword>
<feature type="transmembrane region" description="Helical" evidence="9">
    <location>
        <begin position="12"/>
        <end position="33"/>
    </location>
</feature>
<dbReference type="RefSeq" id="XP_028255462.1">
    <property type="nucleotide sequence ID" value="XM_028399661.1"/>
</dbReference>
<feature type="transmembrane region" description="Helical" evidence="9">
    <location>
        <begin position="157"/>
        <end position="181"/>
    </location>
</feature>
<feature type="transmembrane region" description="Helical" evidence="9">
    <location>
        <begin position="131"/>
        <end position="151"/>
    </location>
</feature>
<dbReference type="SUPFAM" id="SSF81321">
    <property type="entry name" value="Family A G protein-coupled receptor-like"/>
    <property type="match status" value="1"/>
</dbReference>
<dbReference type="PROSITE" id="PS50262">
    <property type="entry name" value="G_PROTEIN_RECEP_F1_2"/>
    <property type="match status" value="1"/>
</dbReference>
<sequence>MEGESNQTHKEVCLFASGGMKFLVFIDVITLLIGKPVMTKLLWITVASKKPADILNLNLALFHNLQYYVCMLHLVFLHVWPSVQAHVLKVLLVYAQTGGPMSLCLITVERYVAVIHPTSFYLLSRYRVREAAAVAVWLMSVNVALVTLDGSTRLSDIIVKTLPMCVMVVMSAVMLWCSMHVARALMKSGPGGDKLHPMKRRAFRTVCATNNISLFCYVPVAAMQRFRFVDEGWYDCTLTPLCIMLLSAASVVHPLFYLFTQGELFACFRQRKKAG</sequence>
<name>A0A6P7HY34_9TELE</name>
<keyword evidence="2 9" id="KW-0812">Transmembrane</keyword>
<evidence type="ECO:0000256" key="7">
    <source>
        <dbReference type="ARBA" id="ARBA00023180"/>
    </source>
</evidence>
<evidence type="ECO:0000256" key="8">
    <source>
        <dbReference type="ARBA" id="ARBA00023224"/>
    </source>
</evidence>
<dbReference type="InParanoid" id="A0A6P7HY34"/>
<evidence type="ECO:0000256" key="4">
    <source>
        <dbReference type="ARBA" id="ARBA00023040"/>
    </source>
</evidence>
<dbReference type="PANTHER" id="PTHR24232">
    <property type="entry name" value="G-PROTEIN COUPLED RECEPTOR"/>
    <property type="match status" value="1"/>
</dbReference>
<evidence type="ECO:0000256" key="3">
    <source>
        <dbReference type="ARBA" id="ARBA00022989"/>
    </source>
</evidence>
<accession>A0A6P7HY34</accession>
<evidence type="ECO:0000313" key="12">
    <source>
        <dbReference type="RefSeq" id="XP_028255462.1"/>
    </source>
</evidence>
<gene>
    <name evidence="12" type="primary">LOC114431966</name>
</gene>
<feature type="transmembrane region" description="Helical" evidence="9">
    <location>
        <begin position="65"/>
        <end position="83"/>
    </location>
</feature>
<feature type="transmembrane region" description="Helical" evidence="9">
    <location>
        <begin position="202"/>
        <end position="226"/>
    </location>
</feature>
<dbReference type="PANTHER" id="PTHR24232:SF107">
    <property type="entry name" value="HYDROXYCARBOXYLIC ACID RECEPTOR 2-LIKE"/>
    <property type="match status" value="1"/>
</dbReference>
<dbReference type="GO" id="GO:0004930">
    <property type="term" value="F:G protein-coupled receptor activity"/>
    <property type="evidence" value="ECO:0007669"/>
    <property type="project" value="UniProtKB-KW"/>
</dbReference>
<feature type="transmembrane region" description="Helical" evidence="9">
    <location>
        <begin position="238"/>
        <end position="259"/>
    </location>
</feature>
<reference evidence="12" key="1">
    <citation type="submission" date="2025-08" db="UniProtKB">
        <authorList>
            <consortium name="RefSeq"/>
        </authorList>
    </citation>
    <scope>IDENTIFICATION</scope>
</reference>
<dbReference type="OrthoDB" id="8747610at2759"/>
<keyword evidence="4" id="KW-0297">G-protein coupled receptor</keyword>
<dbReference type="GO" id="GO:0007200">
    <property type="term" value="P:phospholipase C-activating G protein-coupled receptor signaling pathway"/>
    <property type="evidence" value="ECO:0007669"/>
    <property type="project" value="TreeGrafter"/>
</dbReference>
<keyword evidence="6" id="KW-0675">Receptor</keyword>
<organism evidence="11 12">
    <name type="scientific">Parambassis ranga</name>
    <name type="common">Indian glassy fish</name>
    <dbReference type="NCBI Taxonomy" id="210632"/>
    <lineage>
        <taxon>Eukaryota</taxon>
        <taxon>Metazoa</taxon>
        <taxon>Chordata</taxon>
        <taxon>Craniata</taxon>
        <taxon>Vertebrata</taxon>
        <taxon>Euteleostomi</taxon>
        <taxon>Actinopterygii</taxon>
        <taxon>Neopterygii</taxon>
        <taxon>Teleostei</taxon>
        <taxon>Neoteleostei</taxon>
        <taxon>Acanthomorphata</taxon>
        <taxon>Ovalentaria</taxon>
        <taxon>Ambassidae</taxon>
        <taxon>Parambassis</taxon>
    </lineage>
</organism>
<dbReference type="Pfam" id="PF00001">
    <property type="entry name" value="7tm_1"/>
    <property type="match status" value="1"/>
</dbReference>
<feature type="domain" description="G-protein coupled receptors family 1 profile" evidence="10">
    <location>
        <begin position="24"/>
        <end position="257"/>
    </location>
</feature>
<dbReference type="GO" id="GO:0005886">
    <property type="term" value="C:plasma membrane"/>
    <property type="evidence" value="ECO:0007669"/>
    <property type="project" value="TreeGrafter"/>
</dbReference>
<comment type="subcellular location">
    <subcellularLocation>
        <location evidence="1">Membrane</location>
        <topology evidence="1">Multi-pass membrane protein</topology>
    </subcellularLocation>
</comment>